<evidence type="ECO:0000256" key="2">
    <source>
        <dbReference type="ARBA" id="ARBA00022833"/>
    </source>
</evidence>
<dbReference type="PANTHER" id="PTHR42683">
    <property type="entry name" value="ALDEHYDE REDUCTASE"/>
    <property type="match status" value="1"/>
</dbReference>
<feature type="non-terminal residue" evidence="5">
    <location>
        <position position="1"/>
    </location>
</feature>
<keyword evidence="6" id="KW-1185">Reference proteome</keyword>
<dbReference type="GO" id="GO:0005509">
    <property type="term" value="F:calcium ion binding"/>
    <property type="evidence" value="ECO:0007669"/>
    <property type="project" value="InterPro"/>
</dbReference>
<dbReference type="InterPro" id="IPR047109">
    <property type="entry name" value="CAD-like"/>
</dbReference>
<dbReference type="GO" id="GO:0016616">
    <property type="term" value="F:oxidoreductase activity, acting on the CH-OH group of donors, NAD or NADP as acceptor"/>
    <property type="evidence" value="ECO:0007669"/>
    <property type="project" value="InterPro"/>
</dbReference>
<evidence type="ECO:0000313" key="5">
    <source>
        <dbReference type="EMBL" id="KAF6145645.1"/>
    </source>
</evidence>
<sequence length="207" mass="22930">VEKSGATTLLEKVNKGSNNIGVVVFPKRLISLSEFGNSQCVMDKLIQAKKYNESTKEIEVIGAIEKLGKGGVQVYEFEYTLESIRGGMKRIFFVAFMDSRKLYLLNIAYADHPESPNGSLFNWCYRDGGIGHAAMKFAKAFGLKVTIISTSPSKEKEAIDYLGTDSFIVSRDQAQIKSQCEKEEDNPGLVKYQLPKLLKVSLDTVAA</sequence>
<dbReference type="Proteomes" id="UP000541444">
    <property type="component" value="Unassembled WGS sequence"/>
</dbReference>
<feature type="domain" description="PsbP C-terminal" evidence="4">
    <location>
        <begin position="3"/>
        <end position="110"/>
    </location>
</feature>
<accession>A0A7J7LSJ5</accession>
<protein>
    <recommendedName>
        <fullName evidence="4">PsbP C-terminal domain-containing protein</fullName>
    </recommendedName>
</protein>
<proteinExistence type="predicted"/>
<evidence type="ECO:0000259" key="4">
    <source>
        <dbReference type="Pfam" id="PF01789"/>
    </source>
</evidence>
<dbReference type="EMBL" id="JACGCM010002048">
    <property type="protein sequence ID" value="KAF6145645.1"/>
    <property type="molecule type" value="Genomic_DNA"/>
</dbReference>
<evidence type="ECO:0000256" key="3">
    <source>
        <dbReference type="ARBA" id="ARBA00023002"/>
    </source>
</evidence>
<dbReference type="Pfam" id="PF01789">
    <property type="entry name" value="PsbP"/>
    <property type="match status" value="1"/>
</dbReference>
<organism evidence="5 6">
    <name type="scientific">Kingdonia uniflora</name>
    <dbReference type="NCBI Taxonomy" id="39325"/>
    <lineage>
        <taxon>Eukaryota</taxon>
        <taxon>Viridiplantae</taxon>
        <taxon>Streptophyta</taxon>
        <taxon>Embryophyta</taxon>
        <taxon>Tracheophyta</taxon>
        <taxon>Spermatophyta</taxon>
        <taxon>Magnoliopsida</taxon>
        <taxon>Ranunculales</taxon>
        <taxon>Circaeasteraceae</taxon>
        <taxon>Kingdonia</taxon>
    </lineage>
</organism>
<dbReference type="InterPro" id="IPR016123">
    <property type="entry name" value="Mog1/PsbP_a/b/a-sand"/>
</dbReference>
<name>A0A7J7LSJ5_9MAGN</name>
<dbReference type="InterPro" id="IPR036291">
    <property type="entry name" value="NAD(P)-bd_dom_sf"/>
</dbReference>
<evidence type="ECO:0000313" key="6">
    <source>
        <dbReference type="Proteomes" id="UP000541444"/>
    </source>
</evidence>
<reference evidence="5 6" key="1">
    <citation type="journal article" date="2020" name="IScience">
        <title>Genome Sequencing of the Endangered Kingdonia uniflora (Circaeasteraceae, Ranunculales) Reveals Potential Mechanisms of Evolutionary Specialization.</title>
        <authorList>
            <person name="Sun Y."/>
            <person name="Deng T."/>
            <person name="Zhang A."/>
            <person name="Moore M.J."/>
            <person name="Landis J.B."/>
            <person name="Lin N."/>
            <person name="Zhang H."/>
            <person name="Zhang X."/>
            <person name="Huang J."/>
            <person name="Zhang X."/>
            <person name="Sun H."/>
            <person name="Wang H."/>
        </authorList>
    </citation>
    <scope>NUCLEOTIDE SEQUENCE [LARGE SCALE GENOMIC DNA]</scope>
    <source>
        <strain evidence="5">TB1705</strain>
        <tissue evidence="5">Leaf</tissue>
    </source>
</reference>
<keyword evidence="3" id="KW-0560">Oxidoreductase</keyword>
<dbReference type="InterPro" id="IPR002683">
    <property type="entry name" value="PsbP_C"/>
</dbReference>
<dbReference type="SUPFAM" id="SSF55724">
    <property type="entry name" value="Mog1p/PsbP-like"/>
    <property type="match status" value="1"/>
</dbReference>
<dbReference type="AlphaFoldDB" id="A0A7J7LSJ5"/>
<dbReference type="GO" id="GO:0015979">
    <property type="term" value="P:photosynthesis"/>
    <property type="evidence" value="ECO:0007669"/>
    <property type="project" value="InterPro"/>
</dbReference>
<evidence type="ECO:0000256" key="1">
    <source>
        <dbReference type="ARBA" id="ARBA00022723"/>
    </source>
</evidence>
<keyword evidence="1" id="KW-0479">Metal-binding</keyword>
<keyword evidence="2" id="KW-0862">Zinc</keyword>
<dbReference type="GO" id="GO:0009654">
    <property type="term" value="C:photosystem II oxygen evolving complex"/>
    <property type="evidence" value="ECO:0007669"/>
    <property type="project" value="InterPro"/>
</dbReference>
<dbReference type="Gene3D" id="3.40.1000.10">
    <property type="entry name" value="Mog1/PsbP, alpha/beta/alpha sandwich"/>
    <property type="match status" value="1"/>
</dbReference>
<dbReference type="SUPFAM" id="SSF51735">
    <property type="entry name" value="NAD(P)-binding Rossmann-fold domains"/>
    <property type="match status" value="1"/>
</dbReference>
<dbReference type="Gene3D" id="3.40.50.720">
    <property type="entry name" value="NAD(P)-binding Rossmann-like Domain"/>
    <property type="match status" value="1"/>
</dbReference>
<gene>
    <name evidence="5" type="ORF">GIB67_018751</name>
</gene>
<dbReference type="OrthoDB" id="2020701at2759"/>
<dbReference type="GO" id="GO:0019898">
    <property type="term" value="C:extrinsic component of membrane"/>
    <property type="evidence" value="ECO:0007669"/>
    <property type="project" value="InterPro"/>
</dbReference>
<comment type="caution">
    <text evidence="5">The sequence shown here is derived from an EMBL/GenBank/DDBJ whole genome shotgun (WGS) entry which is preliminary data.</text>
</comment>